<dbReference type="CDD" id="cd02440">
    <property type="entry name" value="AdoMet_MTases"/>
    <property type="match status" value="1"/>
</dbReference>
<dbReference type="AlphaFoldDB" id="A0A2U2X4W5"/>
<reference evidence="1 2" key="2">
    <citation type="submission" date="2018-05" db="EMBL/GenBank/DDBJ databases">
        <title>Algibacter marinivivus sp. nov., isolated from sample around a algae.</title>
        <authorList>
            <person name="Zhong X."/>
        </authorList>
    </citation>
    <scope>NUCLEOTIDE SEQUENCE [LARGE SCALE GENOMIC DNA]</scope>
    <source>
        <strain evidence="1 2">ZY111</strain>
    </source>
</reference>
<dbReference type="Gene3D" id="3.40.50.150">
    <property type="entry name" value="Vaccinia Virus protein VP39"/>
    <property type="match status" value="1"/>
</dbReference>
<reference evidence="2" key="1">
    <citation type="submission" date="2018-05" db="EMBL/GenBank/DDBJ databases">
        <title>Algibacter marinivivus sp. nov., isolated from sample around a algae.</title>
        <authorList>
            <person name="Lu D."/>
        </authorList>
    </citation>
    <scope>NUCLEOTIDE SEQUENCE [LARGE SCALE GENOMIC DNA]</scope>
    <source>
        <strain evidence="2">ZY111</strain>
    </source>
</reference>
<sequence>MICKVCNTQNVPYLVLENKNNVNHIFRCNYCKVAFVNEQPSFSELNNYYNGMYKDIAVAFDEKKMDWALHSMKEYVEKLNLKFDSLEGKSFLDLGGGLGYYSKAANTFGLESILVEKDPVSVSFAMDKLGLNQIVKQDLNEFFLNNKKQYDIVFFRHVIEHVTNPSEVIHGISSVLKNNGVLIIETDNNAGIELILTKNVRNFYLKLYKDNFKNVSFIELLKKRPFALDPPRHLYAFRMNNLSDLLSAHNIMPYKKIHYRLGHPYYWPNIPSPSIKSALFSIMKFNFKKGIREIFDYFNLIFRKILQLLGLSSGLCIYALKEEMKN</sequence>
<gene>
    <name evidence="1" type="ORF">DIS18_11325</name>
</gene>
<dbReference type="Proteomes" id="UP000245375">
    <property type="component" value="Unassembled WGS sequence"/>
</dbReference>
<evidence type="ECO:0000313" key="2">
    <source>
        <dbReference type="Proteomes" id="UP000245375"/>
    </source>
</evidence>
<evidence type="ECO:0000313" key="1">
    <source>
        <dbReference type="EMBL" id="PWH82812.1"/>
    </source>
</evidence>
<comment type="caution">
    <text evidence="1">The sequence shown here is derived from an EMBL/GenBank/DDBJ whole genome shotgun (WGS) entry which is preliminary data.</text>
</comment>
<proteinExistence type="predicted"/>
<evidence type="ECO:0008006" key="3">
    <source>
        <dbReference type="Google" id="ProtNLM"/>
    </source>
</evidence>
<keyword evidence="2" id="KW-1185">Reference proteome</keyword>
<dbReference type="InterPro" id="IPR029063">
    <property type="entry name" value="SAM-dependent_MTases_sf"/>
</dbReference>
<organism evidence="1 2">
    <name type="scientific">Algibacter marinivivus</name>
    <dbReference type="NCBI Taxonomy" id="2100723"/>
    <lineage>
        <taxon>Bacteria</taxon>
        <taxon>Pseudomonadati</taxon>
        <taxon>Bacteroidota</taxon>
        <taxon>Flavobacteriia</taxon>
        <taxon>Flavobacteriales</taxon>
        <taxon>Flavobacteriaceae</taxon>
        <taxon>Algibacter</taxon>
    </lineage>
</organism>
<dbReference type="Pfam" id="PF13489">
    <property type="entry name" value="Methyltransf_23"/>
    <property type="match status" value="1"/>
</dbReference>
<dbReference type="RefSeq" id="WP_109353167.1">
    <property type="nucleotide sequence ID" value="NZ_QFRI01000002.1"/>
</dbReference>
<dbReference type="EMBL" id="QFRI01000002">
    <property type="protein sequence ID" value="PWH82812.1"/>
    <property type="molecule type" value="Genomic_DNA"/>
</dbReference>
<name>A0A2U2X4W5_9FLAO</name>
<dbReference type="PANTHER" id="PTHR43861:SF6">
    <property type="entry name" value="METHYLTRANSFERASE TYPE 11"/>
    <property type="match status" value="1"/>
</dbReference>
<dbReference type="SUPFAM" id="SSF53335">
    <property type="entry name" value="S-adenosyl-L-methionine-dependent methyltransferases"/>
    <property type="match status" value="1"/>
</dbReference>
<accession>A0A2U2X4W5</accession>
<dbReference type="OrthoDB" id="9777830at2"/>
<protein>
    <recommendedName>
        <fullName evidence="3">Methyltransferase domain-containing protein</fullName>
    </recommendedName>
</protein>
<dbReference type="PANTHER" id="PTHR43861">
    <property type="entry name" value="TRANS-ACONITATE 2-METHYLTRANSFERASE-RELATED"/>
    <property type="match status" value="1"/>
</dbReference>